<keyword evidence="1" id="KW-1133">Transmembrane helix</keyword>
<evidence type="ECO:0000313" key="3">
    <source>
        <dbReference type="EMBL" id="GAI55589.1"/>
    </source>
</evidence>
<dbReference type="AlphaFoldDB" id="X1RJ53"/>
<feature type="non-terminal residue" evidence="3">
    <location>
        <position position="1"/>
    </location>
</feature>
<evidence type="ECO:0000259" key="2">
    <source>
        <dbReference type="Pfam" id="PF13485"/>
    </source>
</evidence>
<comment type="caution">
    <text evidence="3">The sequence shown here is derived from an EMBL/GenBank/DDBJ whole genome shotgun (WGS) entry which is preliminary data.</text>
</comment>
<feature type="domain" description="Peptidase MA-like" evidence="2">
    <location>
        <begin position="2"/>
        <end position="40"/>
    </location>
</feature>
<organism evidence="3">
    <name type="scientific">marine sediment metagenome</name>
    <dbReference type="NCBI Taxonomy" id="412755"/>
    <lineage>
        <taxon>unclassified sequences</taxon>
        <taxon>metagenomes</taxon>
        <taxon>ecological metagenomes</taxon>
    </lineage>
</organism>
<dbReference type="EMBL" id="BARV01040603">
    <property type="protein sequence ID" value="GAI55589.1"/>
    <property type="molecule type" value="Genomic_DNA"/>
</dbReference>
<name>X1RJ53_9ZZZZ</name>
<dbReference type="Pfam" id="PF13485">
    <property type="entry name" value="Peptidase_MA_2"/>
    <property type="match status" value="1"/>
</dbReference>
<reference evidence="3" key="1">
    <citation type="journal article" date="2014" name="Front. Microbiol.">
        <title>High frequency of phylogenetically diverse reductive dehalogenase-homologous genes in deep subseafloor sedimentary metagenomes.</title>
        <authorList>
            <person name="Kawai M."/>
            <person name="Futagami T."/>
            <person name="Toyoda A."/>
            <person name="Takaki Y."/>
            <person name="Nishi S."/>
            <person name="Hori S."/>
            <person name="Arai W."/>
            <person name="Tsubouchi T."/>
            <person name="Morono Y."/>
            <person name="Uchiyama I."/>
            <person name="Ito T."/>
            <person name="Fujiyama A."/>
            <person name="Inagaki F."/>
            <person name="Takami H."/>
        </authorList>
    </citation>
    <scope>NUCLEOTIDE SEQUENCE</scope>
    <source>
        <strain evidence="3">Expedition CK06-06</strain>
    </source>
</reference>
<evidence type="ECO:0000256" key="1">
    <source>
        <dbReference type="SAM" id="Phobius"/>
    </source>
</evidence>
<accession>X1RJ53</accession>
<dbReference type="InterPro" id="IPR039568">
    <property type="entry name" value="Peptidase_MA-like_dom"/>
</dbReference>
<keyword evidence="1" id="KW-0472">Membrane</keyword>
<sequence length="101" mass="11100">GKMLELLNTFGEGSSYDGALDKVYGFDMDGLDALWGNYVTEQHKSTVVTVAVIPTPLIGVLAALATALLLVLGLAAESWAWRRGWQIEAKFRRKLYLSRAI</sequence>
<protein>
    <recommendedName>
        <fullName evidence="2">Peptidase MA-like domain-containing protein</fullName>
    </recommendedName>
</protein>
<feature type="transmembrane region" description="Helical" evidence="1">
    <location>
        <begin position="57"/>
        <end position="76"/>
    </location>
</feature>
<proteinExistence type="predicted"/>
<gene>
    <name evidence="3" type="ORF">S06H3_61805</name>
</gene>
<keyword evidence="1" id="KW-0812">Transmembrane</keyword>